<keyword evidence="10" id="KW-0393">Immunoglobulin domain</keyword>
<feature type="domain" description="Ig-like" evidence="13">
    <location>
        <begin position="31"/>
        <end position="117"/>
    </location>
</feature>
<evidence type="ECO:0000256" key="6">
    <source>
        <dbReference type="ARBA" id="ARBA00023136"/>
    </source>
</evidence>
<evidence type="ECO:0000256" key="11">
    <source>
        <dbReference type="SAM" id="Phobius"/>
    </source>
</evidence>
<dbReference type="SMART" id="SM00409">
    <property type="entry name" value="IG"/>
    <property type="match status" value="2"/>
</dbReference>
<evidence type="ECO:0000259" key="13">
    <source>
        <dbReference type="PROSITE" id="PS50835"/>
    </source>
</evidence>
<dbReference type="GO" id="GO:0009897">
    <property type="term" value="C:external side of plasma membrane"/>
    <property type="evidence" value="ECO:0007669"/>
    <property type="project" value="TreeGrafter"/>
</dbReference>
<keyword evidence="15" id="KW-1185">Reference proteome</keyword>
<sequence>MELLALLFLSFCFLTLSGLTFGAESGSHVIVKEDDDAILSCSLNNMNIKPMLFDWRKDTERLQVFMYNNGILHNKGPPNQDKQFSGRVSHFPEELEHGNASIIIRKTKVIDSGSYTCEFPHLQPERIFHIELIVGASPLPVVRIFHNGRLQCEVRSASPEPTVEWWDSDNQRLPSEDPVVTEEGDIILKTTVTRTGLYRCVATQDSIKHQIYTETFVQLEVSDSTGWVVAGVVSVVLVGVLVCVAVLKARGYNCKKDSPRETSLF</sequence>
<evidence type="ECO:0000256" key="2">
    <source>
        <dbReference type="ARBA" id="ARBA00022475"/>
    </source>
</evidence>
<dbReference type="SUPFAM" id="SSF48726">
    <property type="entry name" value="Immunoglobulin"/>
    <property type="match status" value="2"/>
</dbReference>
<dbReference type="InterPro" id="IPR013106">
    <property type="entry name" value="Ig_V-set"/>
</dbReference>
<dbReference type="Pfam" id="PF07686">
    <property type="entry name" value="V-set"/>
    <property type="match status" value="1"/>
</dbReference>
<keyword evidence="4 12" id="KW-0732">Signal</keyword>
<dbReference type="Gene3D" id="2.60.40.10">
    <property type="entry name" value="Immunoglobulins"/>
    <property type="match status" value="2"/>
</dbReference>
<dbReference type="RefSeq" id="XP_039468545.1">
    <property type="nucleotide sequence ID" value="XM_039612611.1"/>
</dbReference>
<dbReference type="GO" id="GO:0042102">
    <property type="term" value="P:positive regulation of T cell proliferation"/>
    <property type="evidence" value="ECO:0007669"/>
    <property type="project" value="TreeGrafter"/>
</dbReference>
<keyword evidence="3 11" id="KW-0812">Transmembrane</keyword>
<dbReference type="InterPro" id="IPR013783">
    <property type="entry name" value="Ig-like_fold"/>
</dbReference>
<dbReference type="GO" id="GO:0071222">
    <property type="term" value="P:cellular response to lipopolysaccharide"/>
    <property type="evidence" value="ECO:0007669"/>
    <property type="project" value="TreeGrafter"/>
</dbReference>
<accession>A0AAZ1XY50</accession>
<dbReference type="GO" id="GO:0006955">
    <property type="term" value="P:immune response"/>
    <property type="evidence" value="ECO:0007669"/>
    <property type="project" value="TreeGrafter"/>
</dbReference>
<dbReference type="PROSITE" id="PS50835">
    <property type="entry name" value="IG_LIKE"/>
    <property type="match status" value="2"/>
</dbReference>
<keyword evidence="6 11" id="KW-0472">Membrane</keyword>
<evidence type="ECO:0000256" key="12">
    <source>
        <dbReference type="SAM" id="SignalP"/>
    </source>
</evidence>
<protein>
    <recommendedName>
        <fullName evidence="13">Ig-like domain-containing protein</fullName>
    </recommendedName>
</protein>
<reference evidence="14" key="3">
    <citation type="submission" date="2025-09" db="UniProtKB">
        <authorList>
            <consortium name="Ensembl"/>
        </authorList>
    </citation>
    <scope>IDENTIFICATION</scope>
</reference>
<reference evidence="14" key="2">
    <citation type="submission" date="2025-08" db="UniProtKB">
        <authorList>
            <consortium name="Ensembl"/>
        </authorList>
    </citation>
    <scope>IDENTIFICATION</scope>
</reference>
<proteinExistence type="predicted"/>
<dbReference type="GO" id="GO:0031295">
    <property type="term" value="P:T cell costimulation"/>
    <property type="evidence" value="ECO:0007669"/>
    <property type="project" value="TreeGrafter"/>
</dbReference>
<evidence type="ECO:0000256" key="10">
    <source>
        <dbReference type="ARBA" id="ARBA00023319"/>
    </source>
</evidence>
<evidence type="ECO:0000256" key="7">
    <source>
        <dbReference type="ARBA" id="ARBA00023157"/>
    </source>
</evidence>
<dbReference type="PANTHER" id="PTHR25466:SF14">
    <property type="entry name" value="BUTYROPHILIN SUBFAMILY 2 MEMBER A2-LIKE-RELATED"/>
    <property type="match status" value="1"/>
</dbReference>
<evidence type="ECO:0000256" key="4">
    <source>
        <dbReference type="ARBA" id="ARBA00022729"/>
    </source>
</evidence>
<evidence type="ECO:0000313" key="15">
    <source>
        <dbReference type="Proteomes" id="UP000472276"/>
    </source>
</evidence>
<name>A0AAZ1XY50_OREAU</name>
<feature type="transmembrane region" description="Helical" evidence="11">
    <location>
        <begin position="227"/>
        <end position="247"/>
    </location>
</feature>
<keyword evidence="9" id="KW-0325">Glycoprotein</keyword>
<keyword evidence="5 11" id="KW-1133">Transmembrane helix</keyword>
<evidence type="ECO:0000256" key="3">
    <source>
        <dbReference type="ARBA" id="ARBA00022692"/>
    </source>
</evidence>
<evidence type="ECO:0000256" key="5">
    <source>
        <dbReference type="ARBA" id="ARBA00022989"/>
    </source>
</evidence>
<evidence type="ECO:0000256" key="8">
    <source>
        <dbReference type="ARBA" id="ARBA00023170"/>
    </source>
</evidence>
<dbReference type="GO" id="GO:0007166">
    <property type="term" value="P:cell surface receptor signaling pathway"/>
    <property type="evidence" value="ECO:0007669"/>
    <property type="project" value="TreeGrafter"/>
</dbReference>
<evidence type="ECO:0000256" key="9">
    <source>
        <dbReference type="ARBA" id="ARBA00023180"/>
    </source>
</evidence>
<dbReference type="GO" id="GO:0042130">
    <property type="term" value="P:negative regulation of T cell proliferation"/>
    <property type="evidence" value="ECO:0007669"/>
    <property type="project" value="TreeGrafter"/>
</dbReference>
<dbReference type="GeneID" id="120440295"/>
<dbReference type="InterPro" id="IPR003599">
    <property type="entry name" value="Ig_sub"/>
</dbReference>
<dbReference type="Proteomes" id="UP000472276">
    <property type="component" value="Unassembled WGS sequence"/>
</dbReference>
<dbReference type="Ensembl" id="ENSOABT00000081295.1">
    <property type="protein sequence ID" value="ENSOABP00000072544.1"/>
    <property type="gene ID" value="ENSOABG00000035633.1"/>
</dbReference>
<comment type="subcellular location">
    <subcellularLocation>
        <location evidence="1">Cell membrane</location>
        <topology evidence="1">Single-pass type I membrane protein</topology>
    </subcellularLocation>
</comment>
<dbReference type="InterPro" id="IPR051713">
    <property type="entry name" value="T-cell_Activation_Regulation"/>
</dbReference>
<dbReference type="AlphaFoldDB" id="A0AAZ1XY50"/>
<keyword evidence="7" id="KW-1015">Disulfide bond</keyword>
<reference evidence="15" key="1">
    <citation type="submission" date="2020-03" db="EMBL/GenBank/DDBJ databases">
        <title>Evolution of repeat sequences and sex chromosomes of tilapia species revealed by chromosome-level genomes.</title>
        <authorList>
            <person name="Xu L."/>
            <person name="Tao W."/>
            <person name="Wang D."/>
            <person name="Zhou Q."/>
        </authorList>
    </citation>
    <scope>NUCLEOTIDE SEQUENCE [LARGE SCALE GENOMIC DNA]</scope>
    <source>
        <strain evidence="15">Israel</strain>
    </source>
</reference>
<organism evidence="14 15">
    <name type="scientific">Oreochromis aureus</name>
    <name type="common">Israeli tilapia</name>
    <name type="synonym">Chromis aureus</name>
    <dbReference type="NCBI Taxonomy" id="47969"/>
    <lineage>
        <taxon>Eukaryota</taxon>
        <taxon>Metazoa</taxon>
        <taxon>Chordata</taxon>
        <taxon>Craniata</taxon>
        <taxon>Vertebrata</taxon>
        <taxon>Euteleostomi</taxon>
        <taxon>Actinopterygii</taxon>
        <taxon>Neopterygii</taxon>
        <taxon>Teleostei</taxon>
        <taxon>Neoteleostei</taxon>
        <taxon>Acanthomorphata</taxon>
        <taxon>Ovalentaria</taxon>
        <taxon>Cichlomorphae</taxon>
        <taxon>Cichliformes</taxon>
        <taxon>Cichlidae</taxon>
        <taxon>African cichlids</taxon>
        <taxon>Pseudocrenilabrinae</taxon>
        <taxon>Oreochromini</taxon>
        <taxon>Oreochromis</taxon>
    </lineage>
</organism>
<dbReference type="InterPro" id="IPR013151">
    <property type="entry name" value="Immunoglobulin_dom"/>
</dbReference>
<dbReference type="InterPro" id="IPR007110">
    <property type="entry name" value="Ig-like_dom"/>
</dbReference>
<evidence type="ECO:0000256" key="1">
    <source>
        <dbReference type="ARBA" id="ARBA00004251"/>
    </source>
</evidence>
<feature type="domain" description="Ig-like" evidence="13">
    <location>
        <begin position="120"/>
        <end position="222"/>
    </location>
</feature>
<feature type="signal peptide" evidence="12">
    <location>
        <begin position="1"/>
        <end position="22"/>
    </location>
</feature>
<dbReference type="Pfam" id="PF00047">
    <property type="entry name" value="ig"/>
    <property type="match status" value="1"/>
</dbReference>
<feature type="chain" id="PRO_5044323637" description="Ig-like domain-containing protein" evidence="12">
    <location>
        <begin position="23"/>
        <end position="265"/>
    </location>
</feature>
<dbReference type="InterPro" id="IPR036179">
    <property type="entry name" value="Ig-like_dom_sf"/>
</dbReference>
<gene>
    <name evidence="14" type="primary">LOC120440295</name>
</gene>
<keyword evidence="8" id="KW-0675">Receptor</keyword>
<keyword evidence="2" id="KW-1003">Cell membrane</keyword>
<dbReference type="PANTHER" id="PTHR25466">
    <property type="entry name" value="T-LYMPHOCYTE ACTIVATION ANTIGEN"/>
    <property type="match status" value="1"/>
</dbReference>
<evidence type="ECO:0000313" key="14">
    <source>
        <dbReference type="Ensembl" id="ENSOABP00000072544.1"/>
    </source>
</evidence>